<dbReference type="Gene3D" id="3.40.30.10">
    <property type="entry name" value="Glutaredoxin"/>
    <property type="match status" value="1"/>
</dbReference>
<dbReference type="EMBL" id="CAEZSR010000150">
    <property type="protein sequence ID" value="CAB4580562.1"/>
    <property type="molecule type" value="Genomic_DNA"/>
</dbReference>
<name>A0A6J6EVJ7_9ZZZZ</name>
<sequence length="76" mass="8177">MIGLGTQDTLGEAEEFVENYGTTFTMLWDESFESWSALDVTSQPTAILFAADGTPIQGWLGPFPESEVVALASQSS</sequence>
<accession>A0A6J6EVJ7</accession>
<reference evidence="1" key="1">
    <citation type="submission" date="2020-05" db="EMBL/GenBank/DDBJ databases">
        <authorList>
            <person name="Chiriac C."/>
            <person name="Salcher M."/>
            <person name="Ghai R."/>
            <person name="Kavagutti S V."/>
        </authorList>
    </citation>
    <scope>NUCLEOTIDE SEQUENCE</scope>
</reference>
<gene>
    <name evidence="1" type="ORF">UFOPK1493_03042</name>
</gene>
<proteinExistence type="predicted"/>
<dbReference type="SUPFAM" id="SSF52833">
    <property type="entry name" value="Thioredoxin-like"/>
    <property type="match status" value="1"/>
</dbReference>
<dbReference type="InterPro" id="IPR036249">
    <property type="entry name" value="Thioredoxin-like_sf"/>
</dbReference>
<evidence type="ECO:0000313" key="1">
    <source>
        <dbReference type="EMBL" id="CAB4580562.1"/>
    </source>
</evidence>
<dbReference type="AlphaFoldDB" id="A0A6J6EVJ7"/>
<protein>
    <submittedName>
        <fullName evidence="1">Unannotated protein</fullName>
    </submittedName>
</protein>
<organism evidence="1">
    <name type="scientific">freshwater metagenome</name>
    <dbReference type="NCBI Taxonomy" id="449393"/>
    <lineage>
        <taxon>unclassified sequences</taxon>
        <taxon>metagenomes</taxon>
        <taxon>ecological metagenomes</taxon>
    </lineage>
</organism>